<evidence type="ECO:0000259" key="2">
    <source>
        <dbReference type="Pfam" id="PF02994"/>
    </source>
</evidence>
<protein>
    <submittedName>
        <fullName evidence="4">Uncharacterized protein</fullName>
    </submittedName>
</protein>
<dbReference type="Proteomes" id="UP000558488">
    <property type="component" value="Unassembled WGS sequence"/>
</dbReference>
<proteinExistence type="inferred from homology"/>
<dbReference type="Pfam" id="PF17490">
    <property type="entry name" value="Tnp_22_dsRBD"/>
    <property type="match status" value="1"/>
</dbReference>
<dbReference type="Gene3D" id="3.30.70.1820">
    <property type="entry name" value="L1 transposable element, RRM domain"/>
    <property type="match status" value="1"/>
</dbReference>
<gene>
    <name evidence="4" type="ORF">mPipKuh1_008914</name>
</gene>
<accession>A0A7J8A7Q9</accession>
<dbReference type="InterPro" id="IPR004244">
    <property type="entry name" value="Transposase_22"/>
</dbReference>
<evidence type="ECO:0000313" key="4">
    <source>
        <dbReference type="EMBL" id="KAF6382552.1"/>
    </source>
</evidence>
<dbReference type="PANTHER" id="PTHR11505">
    <property type="entry name" value="L1 TRANSPOSABLE ELEMENT-RELATED"/>
    <property type="match status" value="1"/>
</dbReference>
<dbReference type="FunFam" id="3.30.70.1820:FF:000002">
    <property type="entry name" value="LINE-1 retrotransposable element ORF1 protein"/>
    <property type="match status" value="1"/>
</dbReference>
<evidence type="ECO:0000259" key="3">
    <source>
        <dbReference type="Pfam" id="PF17490"/>
    </source>
</evidence>
<feature type="domain" description="L1 transposable element dsRBD-like" evidence="3">
    <location>
        <begin position="83"/>
        <end position="145"/>
    </location>
</feature>
<dbReference type="InterPro" id="IPR035300">
    <property type="entry name" value="L1_dsRBD"/>
</dbReference>
<dbReference type="Pfam" id="PF02994">
    <property type="entry name" value="Transposase_22"/>
    <property type="match status" value="1"/>
</dbReference>
<feature type="domain" description="L1 transposable element RRM" evidence="2">
    <location>
        <begin position="1"/>
        <end position="79"/>
    </location>
</feature>
<dbReference type="Gene3D" id="3.30.250.20">
    <property type="entry name" value="L1 transposable element, C-terminal domain"/>
    <property type="match status" value="1"/>
</dbReference>
<name>A0A7J8A7Q9_PIPKU</name>
<evidence type="ECO:0000256" key="1">
    <source>
        <dbReference type="ARBA" id="ARBA00061640"/>
    </source>
</evidence>
<dbReference type="EMBL" id="JACAGB010000002">
    <property type="protein sequence ID" value="KAF6382552.1"/>
    <property type="molecule type" value="Genomic_DNA"/>
</dbReference>
<sequence>MENVFQEIMTENFPEIEKKKPTQIQDAHRVPSKMNLRRPMPKHIIIKLANTNDKIRILKAARERQKVTYKGTHIRLTTDFSTETYQARREWDKIYKVMQRKGLNPRILYPARLSIKIEGEMRSFTDKKRLKEFISTKPAMQEMLKGLL</sequence>
<organism evidence="4 5">
    <name type="scientific">Pipistrellus kuhlii</name>
    <name type="common">Kuhl's pipistrelle</name>
    <dbReference type="NCBI Taxonomy" id="59472"/>
    <lineage>
        <taxon>Eukaryota</taxon>
        <taxon>Metazoa</taxon>
        <taxon>Chordata</taxon>
        <taxon>Craniata</taxon>
        <taxon>Vertebrata</taxon>
        <taxon>Euteleostomi</taxon>
        <taxon>Mammalia</taxon>
        <taxon>Eutheria</taxon>
        <taxon>Laurasiatheria</taxon>
        <taxon>Chiroptera</taxon>
        <taxon>Yangochiroptera</taxon>
        <taxon>Vespertilionidae</taxon>
        <taxon>Pipistrellus</taxon>
    </lineage>
</organism>
<dbReference type="InterPro" id="IPR042566">
    <property type="entry name" value="L1_C"/>
</dbReference>
<dbReference type="AlphaFoldDB" id="A0A7J8A7Q9"/>
<comment type="similarity">
    <text evidence="1">Belongs to the transposase 22 family.</text>
</comment>
<comment type="caution">
    <text evidence="4">The sequence shown here is derived from an EMBL/GenBank/DDBJ whole genome shotgun (WGS) entry which is preliminary data.</text>
</comment>
<dbReference type="InterPro" id="IPR043636">
    <property type="entry name" value="L1_RRM_dom"/>
</dbReference>
<reference evidence="4 5" key="1">
    <citation type="journal article" date="2020" name="Nature">
        <title>Six reference-quality genomes reveal evolution of bat adaptations.</title>
        <authorList>
            <person name="Jebb D."/>
            <person name="Huang Z."/>
            <person name="Pippel M."/>
            <person name="Hughes G.M."/>
            <person name="Lavrichenko K."/>
            <person name="Devanna P."/>
            <person name="Winkler S."/>
            <person name="Jermiin L.S."/>
            <person name="Skirmuntt E.C."/>
            <person name="Katzourakis A."/>
            <person name="Burkitt-Gray L."/>
            <person name="Ray D.A."/>
            <person name="Sullivan K.A.M."/>
            <person name="Roscito J.G."/>
            <person name="Kirilenko B.M."/>
            <person name="Davalos L.M."/>
            <person name="Corthals A.P."/>
            <person name="Power M.L."/>
            <person name="Jones G."/>
            <person name="Ransome R.D."/>
            <person name="Dechmann D.K.N."/>
            <person name="Locatelli A.G."/>
            <person name="Puechmaille S.J."/>
            <person name="Fedrigo O."/>
            <person name="Jarvis E.D."/>
            <person name="Hiller M."/>
            <person name="Vernes S.C."/>
            <person name="Myers E.W."/>
            <person name="Teeling E.C."/>
        </authorList>
    </citation>
    <scope>NUCLEOTIDE SEQUENCE [LARGE SCALE GENOMIC DNA]</scope>
    <source>
        <strain evidence="4">MPipKuh1</strain>
        <tissue evidence="4">Flight muscle</tissue>
    </source>
</reference>
<evidence type="ECO:0000313" key="5">
    <source>
        <dbReference type="Proteomes" id="UP000558488"/>
    </source>
</evidence>
<keyword evidence="5" id="KW-1185">Reference proteome</keyword>